<evidence type="ECO:0000313" key="6">
    <source>
        <dbReference type="Proteomes" id="UP001370490"/>
    </source>
</evidence>
<dbReference type="GO" id="GO:0005085">
    <property type="term" value="F:guanyl-nucleotide exchange factor activity"/>
    <property type="evidence" value="ECO:0007669"/>
    <property type="project" value="UniProtKB-UniRule"/>
</dbReference>
<dbReference type="PANTHER" id="PTHR33101:SF47">
    <property type="entry name" value="ROP GUANINE NUCLEOTIDE EXCHANGE FACTOR 2-RELATED"/>
    <property type="match status" value="1"/>
</dbReference>
<dbReference type="AlphaFoldDB" id="A0AAN8UVW7"/>
<dbReference type="InterPro" id="IPR038937">
    <property type="entry name" value="RopGEF"/>
</dbReference>
<dbReference type="Pfam" id="PF03759">
    <property type="entry name" value="PRONE"/>
    <property type="match status" value="1"/>
</dbReference>
<evidence type="ECO:0000259" key="4">
    <source>
        <dbReference type="PROSITE" id="PS51334"/>
    </source>
</evidence>
<protein>
    <submittedName>
        <fullName evidence="5">PRONE domain</fullName>
    </submittedName>
</protein>
<name>A0AAN8UVW7_9MAGN</name>
<feature type="compositionally biased region" description="Polar residues" evidence="3">
    <location>
        <begin position="56"/>
        <end position="68"/>
    </location>
</feature>
<dbReference type="PANTHER" id="PTHR33101">
    <property type="entry name" value="ROP GUANINE NUCLEOTIDE EXCHANGE FACTOR 1"/>
    <property type="match status" value="1"/>
</dbReference>
<dbReference type="Gene3D" id="1.20.58.2010">
    <property type="entry name" value="PRONE domain, subdomain 1"/>
    <property type="match status" value="2"/>
</dbReference>
<evidence type="ECO:0000256" key="3">
    <source>
        <dbReference type="SAM" id="MobiDB-lite"/>
    </source>
</evidence>
<evidence type="ECO:0000256" key="2">
    <source>
        <dbReference type="PROSITE-ProRule" id="PRU00663"/>
    </source>
</evidence>
<sequence length="480" mass="54454">MDNSSNSEENYDLGYQPSPSLIDQIDVSSTETSGFSTMSGNSFCYFRTYSETSAFSETTDDNTNSNESPPIHWWSSGTKSMNRSQASLARLGIKQHEDSLDDAKSDDHEAIELDLELMKERFSKLLLGEDMSGSGKGVCTAVTISNAITNLYATIFGQNLRLEPLNPEKKMMWKREMACLLSVCNYIVEVFPSSQSLQDGTAVEVMTSRPRSDIYINLPALQKLDTMLLEILDSFQDNEYWYAEQGSMSANSNWSVSFRKIVQRKEEKWWLPVPCVPKGGLSESSRKHLKHKRDCANQIHKAAMAINDSILSEMEIPDSYTSTLPKSGKACLGDKIYRHMTTDKFRADNLLDCLYITSEHEALELADRVEASMYTWRHKACMSHSKSSWDLVKDLMYDVDRSDKNHVLAERAECLLFALKQRYPELAQTTLDTCKIQYNRDAGQAILESYSRVLEGLAFNIVAWIEDVLFVDKQMRAQAN</sequence>
<dbReference type="FunFam" id="1.20.58.2010:FF:000003">
    <property type="entry name" value="Rop guanine nucleotide exchange factor 14"/>
    <property type="match status" value="1"/>
</dbReference>
<keyword evidence="1 2" id="KW-0344">Guanine-nucleotide releasing factor</keyword>
<reference evidence="5 6" key="1">
    <citation type="submission" date="2023-12" db="EMBL/GenBank/DDBJ databases">
        <title>A high-quality genome assembly for Dillenia turbinata (Dilleniales).</title>
        <authorList>
            <person name="Chanderbali A."/>
        </authorList>
    </citation>
    <scope>NUCLEOTIDE SEQUENCE [LARGE SCALE GENOMIC DNA]</scope>
    <source>
        <strain evidence="5">LSX21</strain>
        <tissue evidence="5">Leaf</tissue>
    </source>
</reference>
<dbReference type="EMBL" id="JBAMMX010000021">
    <property type="protein sequence ID" value="KAK6920119.1"/>
    <property type="molecule type" value="Genomic_DNA"/>
</dbReference>
<evidence type="ECO:0000313" key="5">
    <source>
        <dbReference type="EMBL" id="KAK6920119.1"/>
    </source>
</evidence>
<keyword evidence="6" id="KW-1185">Reference proteome</keyword>
<dbReference type="FunFam" id="1.20.58.2010:FF:000001">
    <property type="entry name" value="Rop guanine nucleotide exchange factor 14"/>
    <property type="match status" value="1"/>
</dbReference>
<feature type="domain" description="PRONE" evidence="4">
    <location>
        <begin position="105"/>
        <end position="480"/>
    </location>
</feature>
<comment type="caution">
    <text evidence="5">The sequence shown here is derived from an EMBL/GenBank/DDBJ whole genome shotgun (WGS) entry which is preliminary data.</text>
</comment>
<evidence type="ECO:0000256" key="1">
    <source>
        <dbReference type="ARBA" id="ARBA00022658"/>
    </source>
</evidence>
<dbReference type="PROSITE" id="PS51334">
    <property type="entry name" value="PRONE"/>
    <property type="match status" value="1"/>
</dbReference>
<dbReference type="Proteomes" id="UP001370490">
    <property type="component" value="Unassembled WGS sequence"/>
</dbReference>
<accession>A0AAN8UVW7</accession>
<gene>
    <name evidence="5" type="ORF">RJ641_016023</name>
</gene>
<proteinExistence type="predicted"/>
<feature type="region of interest" description="Disordered" evidence="3">
    <location>
        <begin position="56"/>
        <end position="76"/>
    </location>
</feature>
<dbReference type="InterPro" id="IPR005512">
    <property type="entry name" value="PRONE_dom"/>
</dbReference>
<organism evidence="5 6">
    <name type="scientific">Dillenia turbinata</name>
    <dbReference type="NCBI Taxonomy" id="194707"/>
    <lineage>
        <taxon>Eukaryota</taxon>
        <taxon>Viridiplantae</taxon>
        <taxon>Streptophyta</taxon>
        <taxon>Embryophyta</taxon>
        <taxon>Tracheophyta</taxon>
        <taxon>Spermatophyta</taxon>
        <taxon>Magnoliopsida</taxon>
        <taxon>eudicotyledons</taxon>
        <taxon>Gunneridae</taxon>
        <taxon>Pentapetalae</taxon>
        <taxon>Dilleniales</taxon>
        <taxon>Dilleniaceae</taxon>
        <taxon>Dillenia</taxon>
    </lineage>
</organism>